<protein>
    <submittedName>
        <fullName evidence="2">Uncharacterized protein</fullName>
    </submittedName>
</protein>
<organism evidence="2 3">
    <name type="scientific">Folsomia candida</name>
    <name type="common">Springtail</name>
    <dbReference type="NCBI Taxonomy" id="158441"/>
    <lineage>
        <taxon>Eukaryota</taxon>
        <taxon>Metazoa</taxon>
        <taxon>Ecdysozoa</taxon>
        <taxon>Arthropoda</taxon>
        <taxon>Hexapoda</taxon>
        <taxon>Collembola</taxon>
        <taxon>Entomobryomorpha</taxon>
        <taxon>Isotomoidea</taxon>
        <taxon>Isotomidae</taxon>
        <taxon>Proisotominae</taxon>
        <taxon>Folsomia</taxon>
    </lineage>
</organism>
<dbReference type="AlphaFoldDB" id="A0A226DWK6"/>
<keyword evidence="1" id="KW-0472">Membrane</keyword>
<keyword evidence="1" id="KW-0812">Transmembrane</keyword>
<keyword evidence="3" id="KW-1185">Reference proteome</keyword>
<proteinExistence type="predicted"/>
<dbReference type="Proteomes" id="UP000198287">
    <property type="component" value="Unassembled WGS sequence"/>
</dbReference>
<evidence type="ECO:0000313" key="3">
    <source>
        <dbReference type="Proteomes" id="UP000198287"/>
    </source>
</evidence>
<name>A0A226DWK6_FOLCA</name>
<keyword evidence="1" id="KW-1133">Transmembrane helix</keyword>
<dbReference type="Gene3D" id="1.10.287.70">
    <property type="match status" value="1"/>
</dbReference>
<feature type="transmembrane region" description="Helical" evidence="1">
    <location>
        <begin position="57"/>
        <end position="76"/>
    </location>
</feature>
<evidence type="ECO:0000256" key="1">
    <source>
        <dbReference type="SAM" id="Phobius"/>
    </source>
</evidence>
<reference evidence="2 3" key="1">
    <citation type="submission" date="2015-12" db="EMBL/GenBank/DDBJ databases">
        <title>The genome of Folsomia candida.</title>
        <authorList>
            <person name="Faddeeva A."/>
            <person name="Derks M.F."/>
            <person name="Anvar Y."/>
            <person name="Smit S."/>
            <person name="Van Straalen N."/>
            <person name="Roelofs D."/>
        </authorList>
    </citation>
    <scope>NUCLEOTIDE SEQUENCE [LARGE SCALE GENOMIC DNA]</scope>
    <source>
        <strain evidence="2 3">VU population</strain>
        <tissue evidence="2">Whole body</tissue>
    </source>
</reference>
<dbReference type="STRING" id="158441.A0A226DWK6"/>
<feature type="transmembrane region" description="Helical" evidence="1">
    <location>
        <begin position="114"/>
        <end position="135"/>
    </location>
</feature>
<accession>A0A226DWK6</accession>
<sequence length="446" mass="51298">MNLDTTGFCKTHTRHIGESLANPTTIVTGVSRYNFITCFSEERVSFWLYLEPFQNQVWVGIFVGFVLIYVPTDVYARAVLRNRRFNPYFFYIGSILAQYSSVPDRLSKLNPFRLTMGVWAICSTILLNCYIGLAITNLNSPLSSNVPNDFVTISGSRKISAYERNQSSDGYLLKKRFNSFLESHLTHLNLQIPNFYKPLSNSFILLSLPVGGIVIPKYLHHYELQNIVMSSWPKLGNNPGWVTEVLYYMMDAKKRFYPIRYNNYPVRSVLLPTDIIAAIEEEIVTCGKTALIAEKTDAIAHLQFYTKHYPWLTFNKVSKQTSPPGKFVGWAFETVRGSPVVNRFVGLIESGIYEKLIELTRKTYIPSFLRFFPHLSENRDTDYFVTVKITKRVPDQSLRIPELILNSWFGGRRSIPLDQHDVTDMGETVSLVKLKLEIVFQIKKLD</sequence>
<evidence type="ECO:0000313" key="2">
    <source>
        <dbReference type="EMBL" id="OXA49408.1"/>
    </source>
</evidence>
<dbReference type="EMBL" id="LNIX01000010">
    <property type="protein sequence ID" value="OXA49408.1"/>
    <property type="molecule type" value="Genomic_DNA"/>
</dbReference>
<dbReference type="OrthoDB" id="8299140at2759"/>
<gene>
    <name evidence="2" type="ORF">Fcan01_15883</name>
</gene>
<comment type="caution">
    <text evidence="2">The sequence shown here is derived from an EMBL/GenBank/DDBJ whole genome shotgun (WGS) entry which is preliminary data.</text>
</comment>